<dbReference type="GO" id="GO:0032259">
    <property type="term" value="P:methylation"/>
    <property type="evidence" value="ECO:0007669"/>
    <property type="project" value="UniProtKB-KW"/>
</dbReference>
<dbReference type="Gene3D" id="3.40.50.150">
    <property type="entry name" value="Vaccinia Virus protein VP39"/>
    <property type="match status" value="1"/>
</dbReference>
<dbReference type="EMBL" id="LT629772">
    <property type="protein sequence ID" value="SDS10326.1"/>
    <property type="molecule type" value="Genomic_DNA"/>
</dbReference>
<dbReference type="CDD" id="cd02440">
    <property type="entry name" value="AdoMet_MTases"/>
    <property type="match status" value="1"/>
</dbReference>
<dbReference type="RefSeq" id="WP_091520510.1">
    <property type="nucleotide sequence ID" value="NZ_LT629772.1"/>
</dbReference>
<proteinExistence type="predicted"/>
<evidence type="ECO:0000313" key="2">
    <source>
        <dbReference type="EMBL" id="SDS10326.1"/>
    </source>
</evidence>
<dbReference type="SUPFAM" id="SSF53335">
    <property type="entry name" value="S-adenosyl-L-methionine-dependent methyltransferases"/>
    <property type="match status" value="1"/>
</dbReference>
<reference evidence="2 3" key="1">
    <citation type="submission" date="2016-10" db="EMBL/GenBank/DDBJ databases">
        <authorList>
            <person name="de Groot N.N."/>
        </authorList>
    </citation>
    <scope>NUCLEOTIDE SEQUENCE [LARGE SCALE GENOMIC DNA]</scope>
    <source>
        <strain evidence="2 3">DSM 21800</strain>
    </source>
</reference>
<dbReference type="GO" id="GO:0008757">
    <property type="term" value="F:S-adenosylmethionine-dependent methyltransferase activity"/>
    <property type="evidence" value="ECO:0007669"/>
    <property type="project" value="InterPro"/>
</dbReference>
<evidence type="ECO:0000259" key="1">
    <source>
        <dbReference type="Pfam" id="PF08241"/>
    </source>
</evidence>
<sequence length="240" mass="25766">MAESRRNRSRSVAGAFLDDLVSGQIAAWQAERGIDDFTVTDLGGGTGTFAITLAQQGHQVTVIDPSLDALASLQRRTTERRLSDRLRGVQGDASELVGLIGADSTDVMVCHRTLEVIDDPTTALAAMAEVVRPGGVLSVVVPLRRAVVLSQALQGHIDAALEALDDPTRFDPDDVAALIGRAGFTVQDISGVGTLASHVPQAVLEEQPRLADQLYELESRICRDHAFRAIAPWAHIFARR</sequence>
<dbReference type="STRING" id="630515.SAMN04489812_0892"/>
<dbReference type="InterPro" id="IPR013216">
    <property type="entry name" value="Methyltransf_11"/>
</dbReference>
<dbReference type="Proteomes" id="UP000199103">
    <property type="component" value="Chromosome I"/>
</dbReference>
<keyword evidence="2" id="KW-0489">Methyltransferase</keyword>
<protein>
    <submittedName>
        <fullName evidence="2">Methyltransferase domain-containing protein</fullName>
    </submittedName>
</protein>
<dbReference type="InterPro" id="IPR029063">
    <property type="entry name" value="SAM-dependent_MTases_sf"/>
</dbReference>
<keyword evidence="2" id="KW-0808">Transferase</keyword>
<feature type="domain" description="Methyltransferase type 11" evidence="1">
    <location>
        <begin position="41"/>
        <end position="138"/>
    </location>
</feature>
<keyword evidence="3" id="KW-1185">Reference proteome</keyword>
<organism evidence="2 3">
    <name type="scientific">Microlunatus soli</name>
    <dbReference type="NCBI Taxonomy" id="630515"/>
    <lineage>
        <taxon>Bacteria</taxon>
        <taxon>Bacillati</taxon>
        <taxon>Actinomycetota</taxon>
        <taxon>Actinomycetes</taxon>
        <taxon>Propionibacteriales</taxon>
        <taxon>Propionibacteriaceae</taxon>
        <taxon>Microlunatus</taxon>
    </lineage>
</organism>
<gene>
    <name evidence="2" type="ORF">SAMN04489812_0892</name>
</gene>
<evidence type="ECO:0000313" key="3">
    <source>
        <dbReference type="Proteomes" id="UP000199103"/>
    </source>
</evidence>
<dbReference type="AlphaFoldDB" id="A0A1H1PGF9"/>
<accession>A0A1H1PGF9</accession>
<name>A0A1H1PGF9_9ACTN</name>
<dbReference type="Pfam" id="PF08241">
    <property type="entry name" value="Methyltransf_11"/>
    <property type="match status" value="1"/>
</dbReference>
<dbReference type="OrthoDB" id="3366024at2"/>